<dbReference type="OrthoDB" id="6612379at2759"/>
<evidence type="ECO:0000313" key="2">
    <source>
        <dbReference type="EMBL" id="KOF66936.1"/>
    </source>
</evidence>
<evidence type="ECO:0000259" key="1">
    <source>
        <dbReference type="Pfam" id="PF10551"/>
    </source>
</evidence>
<dbReference type="PANTHER" id="PTHR47160">
    <property type="entry name" value="PUTATIVE-RELATED"/>
    <property type="match status" value="1"/>
</dbReference>
<reference evidence="2" key="1">
    <citation type="submission" date="2015-07" db="EMBL/GenBank/DDBJ databases">
        <title>MeaNS - Measles Nucleotide Surveillance Program.</title>
        <authorList>
            <person name="Tran T."/>
            <person name="Druce J."/>
        </authorList>
    </citation>
    <scope>NUCLEOTIDE SEQUENCE</scope>
    <source>
        <strain evidence="2">UCB-OBI-ISO-001</strain>
        <tissue evidence="2">Gonad</tissue>
    </source>
</reference>
<dbReference type="InterPro" id="IPR018289">
    <property type="entry name" value="MULE_transposase_dom"/>
</dbReference>
<dbReference type="PANTHER" id="PTHR47160:SF10">
    <property type="entry name" value="MULE TRANSPOSASE DOMAIN-CONTAINING PROTEIN"/>
    <property type="match status" value="1"/>
</dbReference>
<dbReference type="AlphaFoldDB" id="A0A0L8FQE2"/>
<feature type="domain" description="MULE transposase" evidence="1">
    <location>
        <begin position="36"/>
        <end position="125"/>
    </location>
</feature>
<proteinExistence type="predicted"/>
<protein>
    <recommendedName>
        <fullName evidence="1">MULE transposase domain-containing protein</fullName>
    </recommendedName>
</protein>
<name>A0A0L8FQE2_OCTBM</name>
<organism evidence="2">
    <name type="scientific">Octopus bimaculoides</name>
    <name type="common">California two-spotted octopus</name>
    <dbReference type="NCBI Taxonomy" id="37653"/>
    <lineage>
        <taxon>Eukaryota</taxon>
        <taxon>Metazoa</taxon>
        <taxon>Spiralia</taxon>
        <taxon>Lophotrochozoa</taxon>
        <taxon>Mollusca</taxon>
        <taxon>Cephalopoda</taxon>
        <taxon>Coleoidea</taxon>
        <taxon>Octopodiformes</taxon>
        <taxon>Octopoda</taxon>
        <taxon>Incirrata</taxon>
        <taxon>Octopodidae</taxon>
        <taxon>Octopus</taxon>
    </lineage>
</organism>
<dbReference type="EMBL" id="KQ427557">
    <property type="protein sequence ID" value="KOF66936.1"/>
    <property type="molecule type" value="Genomic_DNA"/>
</dbReference>
<accession>A0A0L8FQE2</accession>
<gene>
    <name evidence="2" type="ORF">OCBIM_22010868mg</name>
</gene>
<dbReference type="Pfam" id="PF10551">
    <property type="entry name" value="MULE"/>
    <property type="match status" value="1"/>
</dbReference>
<sequence length="239" mass="27440">MRKNFLRYESGPCENRILLFSTEKNMRLLQSSSDWFCDGTFQVVPELFHQLCSIHRLISNRTILCFFALSPNKRQATFGELFSQFQALYSRFNPANILINYEQTAKNAITDIFPNAIMKGCFFHHSQAVCRKNVAADEIPLSISPGVLTFLPVRRLNMCDRVCNDLPRTVNSLEGLHDHVQANVTSSHPNIWCSHLVLKTEQAFNDMIINQMLVGHQPSPEKKKISRFNEKNCKYRGGL</sequence>